<accession>A0A4Z1PMD5</accession>
<comment type="caution">
    <text evidence="1">The sequence shown here is derived from an EMBL/GenBank/DDBJ whole genome shotgun (WGS) entry which is preliminary data.</text>
</comment>
<gene>
    <name evidence="1" type="ORF">E6O75_ATG04075</name>
</gene>
<evidence type="ECO:0000313" key="1">
    <source>
        <dbReference type="EMBL" id="TID24870.1"/>
    </source>
</evidence>
<reference evidence="1 2" key="1">
    <citation type="submission" date="2019-04" db="EMBL/GenBank/DDBJ databases">
        <title>High contiguity whole genome sequence and gene annotation resource for two Venturia nashicola isolates.</title>
        <authorList>
            <person name="Prokchorchik M."/>
            <person name="Won K."/>
            <person name="Lee Y."/>
            <person name="Choi E.D."/>
            <person name="Segonzac C."/>
            <person name="Sohn K.H."/>
        </authorList>
    </citation>
    <scope>NUCLEOTIDE SEQUENCE [LARGE SCALE GENOMIC DNA]</scope>
    <source>
        <strain evidence="1 2">PRI2</strain>
    </source>
</reference>
<evidence type="ECO:0000313" key="2">
    <source>
        <dbReference type="Proteomes" id="UP000298493"/>
    </source>
</evidence>
<dbReference type="Proteomes" id="UP000298493">
    <property type="component" value="Unassembled WGS sequence"/>
</dbReference>
<dbReference type="AlphaFoldDB" id="A0A4Z1PMD5"/>
<dbReference type="EMBL" id="SNSC02000004">
    <property type="protein sequence ID" value="TID24870.1"/>
    <property type="molecule type" value="Genomic_DNA"/>
</dbReference>
<proteinExistence type="predicted"/>
<sequence>MYGWETEHGWNLGAEEAFGYLGDILKQWNPTKWRREGSMWEPRGQTLCSGSSQASRAHLRLLSGACQAPLRLLSGLPSSSQPPLLGPLHFNSSLNITFHHDFVFICLTSPVAPTRCPLYIIASLEQVG</sequence>
<keyword evidence="2" id="KW-1185">Reference proteome</keyword>
<name>A0A4Z1PMD5_9PEZI</name>
<organism evidence="1 2">
    <name type="scientific">Venturia nashicola</name>
    <dbReference type="NCBI Taxonomy" id="86259"/>
    <lineage>
        <taxon>Eukaryota</taxon>
        <taxon>Fungi</taxon>
        <taxon>Dikarya</taxon>
        <taxon>Ascomycota</taxon>
        <taxon>Pezizomycotina</taxon>
        <taxon>Dothideomycetes</taxon>
        <taxon>Pleosporomycetidae</taxon>
        <taxon>Venturiales</taxon>
        <taxon>Venturiaceae</taxon>
        <taxon>Venturia</taxon>
    </lineage>
</organism>
<protein>
    <submittedName>
        <fullName evidence="1">Uncharacterized protein</fullName>
    </submittedName>
</protein>